<evidence type="ECO:0000313" key="1">
    <source>
        <dbReference type="EMBL" id="KIA78191.1"/>
    </source>
</evidence>
<dbReference type="Proteomes" id="UP000031307">
    <property type="component" value="Unassembled WGS sequence"/>
</dbReference>
<dbReference type="EMBL" id="JSAM01000031">
    <property type="protein sequence ID" value="KIA78191.1"/>
    <property type="molecule type" value="Genomic_DNA"/>
</dbReference>
<comment type="caution">
    <text evidence="1">The sequence shown here is derived from an EMBL/GenBank/DDBJ whole genome shotgun (WGS) entry which is preliminary data.</text>
</comment>
<evidence type="ECO:0000313" key="2">
    <source>
        <dbReference type="Proteomes" id="UP000031307"/>
    </source>
</evidence>
<protein>
    <submittedName>
        <fullName evidence="1">Uncharacterized protein</fullName>
    </submittedName>
</protein>
<dbReference type="AlphaFoldDB" id="A0A0C1C3U9"/>
<proteinExistence type="predicted"/>
<organism evidence="1 2">
    <name type="scientific">Parachlamydia acanthamoebae</name>
    <dbReference type="NCBI Taxonomy" id="83552"/>
    <lineage>
        <taxon>Bacteria</taxon>
        <taxon>Pseudomonadati</taxon>
        <taxon>Chlamydiota</taxon>
        <taxon>Chlamydiia</taxon>
        <taxon>Parachlamydiales</taxon>
        <taxon>Parachlamydiaceae</taxon>
        <taxon>Parachlamydia</taxon>
    </lineage>
</organism>
<accession>A0A0C1C3U9</accession>
<reference evidence="1 2" key="1">
    <citation type="journal article" date="2014" name="Mol. Biol. Evol.">
        <title>Massive expansion of Ubiquitination-related gene families within the Chlamydiae.</title>
        <authorList>
            <person name="Domman D."/>
            <person name="Collingro A."/>
            <person name="Lagkouvardos I."/>
            <person name="Gehre L."/>
            <person name="Weinmaier T."/>
            <person name="Rattei T."/>
            <person name="Subtil A."/>
            <person name="Horn M."/>
        </authorList>
    </citation>
    <scope>NUCLEOTIDE SEQUENCE [LARGE SCALE GENOMIC DNA]</scope>
    <source>
        <strain evidence="1 2">OEW1</strain>
    </source>
</reference>
<dbReference type="RefSeq" id="WP_052234771.1">
    <property type="nucleotide sequence ID" value="NZ_JSAM01000031.1"/>
</dbReference>
<sequence>MGFSATGSLLKGSSLRPDILTGVLVDDKNVYIRSGLNSRLNILGIYQLSAHYQVMVDLD</sequence>
<gene>
    <name evidence="1" type="ORF">DB43_EL00020</name>
</gene>
<name>A0A0C1C3U9_9BACT</name>